<dbReference type="InterPro" id="IPR050955">
    <property type="entry name" value="Plant_Biomass_Hydrol_Est"/>
</dbReference>
<gene>
    <name evidence="5" type="ORF">PPROV_000878700</name>
</gene>
<keyword evidence="4" id="KW-1133">Transmembrane helix</keyword>
<evidence type="ECO:0000256" key="4">
    <source>
        <dbReference type="SAM" id="Phobius"/>
    </source>
</evidence>
<comment type="caution">
    <text evidence="5">The sequence shown here is derived from an EMBL/GenBank/DDBJ whole genome shotgun (WGS) entry which is preliminary data.</text>
</comment>
<dbReference type="EMBL" id="BNJQ01000027">
    <property type="protein sequence ID" value="GHP10054.1"/>
    <property type="molecule type" value="Genomic_DNA"/>
</dbReference>
<sequence length="675" mass="72035">MASLHVSSLGGGCGPAGGGLGGGCLHGRLHGVGGGSDDSFVAGDTDGRALETGRHAEYRLPASGKVVKVDTRSWMAKILPRHARVDTPEPKAQTVRDFKAEHPDGVFPQRTTATSNDDNETRSMRPLPIGCETVDQMKSNSYTFEGSEREYFVHLPPGYCGSPEAQDDPAVKLPTIVLLHCFGCTPRITYDAFAPIADAWGFALVIPVGTGSPASWNAEVCCGSALANGLNDVGFINHLAMHVPAVHRAISADALFAVGHSNGAMLATLLAVHPPPGGSPFLAVQAWGGTVYDGFNEMGHPLPFMLIHATNDALVSDQGCCNAQACCCDMSSRRGSKPCVSTLDVFTTWGRMGNGCAGHMFDSYARADPTLEELKFELGKKRSIESGETKLHVGETTMRGDQLTARTSSAFRCRSLGNCAYMARDGTKRTEGSGRASVMVDKSRSIHYGGLNNATYCAVDGVGHRFDEAPIFHASRDRQRQRMSYFGAVGDALWYQAFRFLAERSCFVAGGMYDARGGVPPVDKCVCPLKPVPQVPVGLTGWRKEDPDHNFEHVLFTGRWCTERRLMGVGSPSSRKDAIATDATPEQVAANLEVAERLDPGTYGHVRASMARDEQKVGEDGLGGLGKPVNTSRDLAIVIVEVALGFLVSALLVALLFRCTRSGARGSLLSAGRPV</sequence>
<dbReference type="SUPFAM" id="SSF53474">
    <property type="entry name" value="alpha/beta-Hydrolases"/>
    <property type="match status" value="1"/>
</dbReference>
<dbReference type="Proteomes" id="UP000660262">
    <property type="component" value="Unassembled WGS sequence"/>
</dbReference>
<evidence type="ECO:0000256" key="2">
    <source>
        <dbReference type="ARBA" id="ARBA00022801"/>
    </source>
</evidence>
<dbReference type="AlphaFoldDB" id="A0A830HSD4"/>
<dbReference type="OrthoDB" id="424610at2759"/>
<evidence type="ECO:0000313" key="6">
    <source>
        <dbReference type="Proteomes" id="UP000660262"/>
    </source>
</evidence>
<dbReference type="PANTHER" id="PTHR43037:SF5">
    <property type="entry name" value="FERULOYL ESTERASE"/>
    <property type="match status" value="1"/>
</dbReference>
<dbReference type="Gene3D" id="3.40.50.1820">
    <property type="entry name" value="alpha/beta hydrolase"/>
    <property type="match status" value="1"/>
</dbReference>
<feature type="region of interest" description="Disordered" evidence="3">
    <location>
        <begin position="103"/>
        <end position="126"/>
    </location>
</feature>
<dbReference type="GO" id="GO:0016787">
    <property type="term" value="F:hydrolase activity"/>
    <property type="evidence" value="ECO:0007669"/>
    <property type="project" value="UniProtKB-KW"/>
</dbReference>
<keyword evidence="6" id="KW-1185">Reference proteome</keyword>
<name>A0A830HSD4_9CHLO</name>
<accession>A0A830HSD4</accession>
<proteinExistence type="predicted"/>
<feature type="transmembrane region" description="Helical" evidence="4">
    <location>
        <begin position="635"/>
        <end position="657"/>
    </location>
</feature>
<evidence type="ECO:0000313" key="5">
    <source>
        <dbReference type="EMBL" id="GHP10054.1"/>
    </source>
</evidence>
<keyword evidence="4" id="KW-0472">Membrane</keyword>
<dbReference type="InterPro" id="IPR029058">
    <property type="entry name" value="AB_hydrolase_fold"/>
</dbReference>
<keyword evidence="2" id="KW-0378">Hydrolase</keyword>
<organism evidence="5 6">
    <name type="scientific">Pycnococcus provasolii</name>
    <dbReference type="NCBI Taxonomy" id="41880"/>
    <lineage>
        <taxon>Eukaryota</taxon>
        <taxon>Viridiplantae</taxon>
        <taxon>Chlorophyta</taxon>
        <taxon>Pseudoscourfieldiophyceae</taxon>
        <taxon>Pseudoscourfieldiales</taxon>
        <taxon>Pycnococcaceae</taxon>
        <taxon>Pycnococcus</taxon>
    </lineage>
</organism>
<evidence type="ECO:0000256" key="3">
    <source>
        <dbReference type="SAM" id="MobiDB-lite"/>
    </source>
</evidence>
<keyword evidence="4" id="KW-0812">Transmembrane</keyword>
<dbReference type="PANTHER" id="PTHR43037">
    <property type="entry name" value="UNNAMED PRODUCT-RELATED"/>
    <property type="match status" value="1"/>
</dbReference>
<keyword evidence="1" id="KW-0732">Signal</keyword>
<protein>
    <submittedName>
        <fullName evidence="5">Uncharacterized protein</fullName>
    </submittedName>
</protein>
<evidence type="ECO:0000256" key="1">
    <source>
        <dbReference type="ARBA" id="ARBA00022729"/>
    </source>
</evidence>
<reference evidence="5" key="1">
    <citation type="submission" date="2020-10" db="EMBL/GenBank/DDBJ databases">
        <title>Unveiling of a novel bifunctional photoreceptor, Dualchrome1, isolated from a cosmopolitan green alga.</title>
        <authorList>
            <person name="Suzuki S."/>
            <person name="Kawachi M."/>
        </authorList>
    </citation>
    <scope>NUCLEOTIDE SEQUENCE</scope>
    <source>
        <strain evidence="5">NIES 2893</strain>
    </source>
</reference>